<keyword evidence="1" id="KW-0472">Membrane</keyword>
<feature type="transmembrane region" description="Helical" evidence="1">
    <location>
        <begin position="131"/>
        <end position="153"/>
    </location>
</feature>
<evidence type="ECO:0000313" key="2">
    <source>
        <dbReference type="EMBL" id="MFD1323777.1"/>
    </source>
</evidence>
<dbReference type="Pfam" id="PF06197">
    <property type="entry name" value="DUF998"/>
    <property type="match status" value="1"/>
</dbReference>
<comment type="caution">
    <text evidence="2">The sequence shown here is derived from an EMBL/GenBank/DDBJ whole genome shotgun (WGS) entry which is preliminary data.</text>
</comment>
<keyword evidence="3" id="KW-1185">Reference proteome</keyword>
<gene>
    <name evidence="2" type="ORF">ACFQ4H_22065</name>
</gene>
<feature type="transmembrane region" description="Helical" evidence="1">
    <location>
        <begin position="99"/>
        <end position="119"/>
    </location>
</feature>
<organism evidence="2 3">
    <name type="scientific">Micromonospora sonneratiae</name>
    <dbReference type="NCBI Taxonomy" id="1184706"/>
    <lineage>
        <taxon>Bacteria</taxon>
        <taxon>Bacillati</taxon>
        <taxon>Actinomycetota</taxon>
        <taxon>Actinomycetes</taxon>
        <taxon>Micromonosporales</taxon>
        <taxon>Micromonosporaceae</taxon>
        <taxon>Micromonospora</taxon>
    </lineage>
</organism>
<reference evidence="3" key="1">
    <citation type="journal article" date="2019" name="Int. J. Syst. Evol. Microbiol.">
        <title>The Global Catalogue of Microorganisms (GCM) 10K type strain sequencing project: providing services to taxonomists for standard genome sequencing and annotation.</title>
        <authorList>
            <consortium name="The Broad Institute Genomics Platform"/>
            <consortium name="The Broad Institute Genome Sequencing Center for Infectious Disease"/>
            <person name="Wu L."/>
            <person name="Ma J."/>
        </authorList>
    </citation>
    <scope>NUCLEOTIDE SEQUENCE [LARGE SCALE GENOMIC DNA]</scope>
    <source>
        <strain evidence="3">JCM 31037</strain>
    </source>
</reference>
<dbReference type="EMBL" id="JBHTMP010000037">
    <property type="protein sequence ID" value="MFD1323777.1"/>
    <property type="molecule type" value="Genomic_DNA"/>
</dbReference>
<evidence type="ECO:0000313" key="3">
    <source>
        <dbReference type="Proteomes" id="UP001597260"/>
    </source>
</evidence>
<proteinExistence type="predicted"/>
<dbReference type="RefSeq" id="WP_377573311.1">
    <property type="nucleotide sequence ID" value="NZ_JBHTMP010000037.1"/>
</dbReference>
<evidence type="ECO:0000256" key="1">
    <source>
        <dbReference type="SAM" id="Phobius"/>
    </source>
</evidence>
<keyword evidence="1" id="KW-0812">Transmembrane</keyword>
<keyword evidence="1" id="KW-1133">Transmembrane helix</keyword>
<feature type="transmembrane region" description="Helical" evidence="1">
    <location>
        <begin position="165"/>
        <end position="183"/>
    </location>
</feature>
<accession>A0ABW3YJX5</accession>
<protein>
    <submittedName>
        <fullName evidence="2">DUF998 domain-containing protein</fullName>
    </submittedName>
</protein>
<name>A0ABW3YJX5_9ACTN</name>
<dbReference type="InterPro" id="IPR009339">
    <property type="entry name" value="DUF998"/>
</dbReference>
<dbReference type="Proteomes" id="UP001597260">
    <property type="component" value="Unassembled WGS sequence"/>
</dbReference>
<feature type="transmembrane region" description="Helical" evidence="1">
    <location>
        <begin position="36"/>
        <end position="55"/>
    </location>
</feature>
<sequence length="196" mass="19738">MVGAGAVTVAVVAGPGPGLTGYVSEAGIATSAYASTFQLGMFSLAAALFLFATALPPTLRPAAALLALSGLSTVLSGAVTCTDGCPLPPFERATTADLVHGGAAIAAVAASVFAMLVIVVSPRAPRSLRRLSVLAAAFALPLSATVGIAILTLGRGRVVGVVERLLLANVMLWVLTAAVVVVIQHRRAVRLFPRGQ</sequence>